<dbReference type="AlphaFoldDB" id="A0AAE0MGX9"/>
<comment type="caution">
    <text evidence="2">The sequence shown here is derived from an EMBL/GenBank/DDBJ whole genome shotgun (WGS) entry which is preliminary data.</text>
</comment>
<evidence type="ECO:0000313" key="3">
    <source>
        <dbReference type="Proteomes" id="UP001283341"/>
    </source>
</evidence>
<protein>
    <submittedName>
        <fullName evidence="2">Alpha/Beta hydrolase protein</fullName>
    </submittedName>
</protein>
<dbReference type="EMBL" id="JAUEDM010000001">
    <property type="protein sequence ID" value="KAK3331323.1"/>
    <property type="molecule type" value="Genomic_DNA"/>
</dbReference>
<dbReference type="InterPro" id="IPR050266">
    <property type="entry name" value="AB_hydrolase_sf"/>
</dbReference>
<organism evidence="2 3">
    <name type="scientific">Apodospora peruviana</name>
    <dbReference type="NCBI Taxonomy" id="516989"/>
    <lineage>
        <taxon>Eukaryota</taxon>
        <taxon>Fungi</taxon>
        <taxon>Dikarya</taxon>
        <taxon>Ascomycota</taxon>
        <taxon>Pezizomycotina</taxon>
        <taxon>Sordariomycetes</taxon>
        <taxon>Sordariomycetidae</taxon>
        <taxon>Sordariales</taxon>
        <taxon>Lasiosphaeriaceae</taxon>
        <taxon>Apodospora</taxon>
    </lineage>
</organism>
<dbReference type="SUPFAM" id="SSF53474">
    <property type="entry name" value="alpha/beta-Hydrolases"/>
    <property type="match status" value="1"/>
</dbReference>
<evidence type="ECO:0000259" key="1">
    <source>
        <dbReference type="Pfam" id="PF00561"/>
    </source>
</evidence>
<sequence>MPFFEISKNPALSIFYLDQGSITAPAILLIHGACCDLHDWNWQVPLLLSLGYRVITPDLRGHGKSFTPLPTPDIRQWPGPDAISCGIVDFYPNSMGEDNIRLLDHLKIKSAIIMGHSLGTTVGYYMAAAHPDRVRAYIAIDPYHNRTGAEWDQVSGAFVENGSQVFLEWCDANAYNSVNAPAPWRLWWHRRRTLSTPDYVTAAVAIGGWEAEDSLGRLENATAMYRNGGIKCPLLIVGSAEQYVVLDRVLAEGVEGGLGEVHVVAEYDHWLHQDDGSERFNGILEAWLGKCGLIPKGEK</sequence>
<reference evidence="2" key="2">
    <citation type="submission" date="2023-06" db="EMBL/GenBank/DDBJ databases">
        <authorList>
            <consortium name="Lawrence Berkeley National Laboratory"/>
            <person name="Haridas S."/>
            <person name="Hensen N."/>
            <person name="Bonometti L."/>
            <person name="Westerberg I."/>
            <person name="Brannstrom I.O."/>
            <person name="Guillou S."/>
            <person name="Cros-Aarteil S."/>
            <person name="Calhoun S."/>
            <person name="Kuo A."/>
            <person name="Mondo S."/>
            <person name="Pangilinan J."/>
            <person name="Riley R."/>
            <person name="Labutti K."/>
            <person name="Andreopoulos B."/>
            <person name="Lipzen A."/>
            <person name="Chen C."/>
            <person name="Yanf M."/>
            <person name="Daum C."/>
            <person name="Ng V."/>
            <person name="Clum A."/>
            <person name="Steindorff A."/>
            <person name="Ohm R."/>
            <person name="Martin F."/>
            <person name="Silar P."/>
            <person name="Natvig D."/>
            <person name="Lalanne C."/>
            <person name="Gautier V."/>
            <person name="Ament-Velasquez S.L."/>
            <person name="Kruys A."/>
            <person name="Hutchinson M.I."/>
            <person name="Powell A.J."/>
            <person name="Barry K."/>
            <person name="Miller A.N."/>
            <person name="Grigoriev I.V."/>
            <person name="Debuchy R."/>
            <person name="Gladieux P."/>
            <person name="Thoren M.H."/>
            <person name="Johannesson H."/>
        </authorList>
    </citation>
    <scope>NUCLEOTIDE SEQUENCE</scope>
    <source>
        <strain evidence="2">CBS 118394</strain>
    </source>
</reference>
<dbReference type="GO" id="GO:0047372">
    <property type="term" value="F:monoacylglycerol lipase activity"/>
    <property type="evidence" value="ECO:0007669"/>
    <property type="project" value="TreeGrafter"/>
</dbReference>
<dbReference type="PANTHER" id="PTHR43798">
    <property type="entry name" value="MONOACYLGLYCEROL LIPASE"/>
    <property type="match status" value="1"/>
</dbReference>
<dbReference type="Pfam" id="PF00561">
    <property type="entry name" value="Abhydrolase_1"/>
    <property type="match status" value="1"/>
</dbReference>
<evidence type="ECO:0000313" key="2">
    <source>
        <dbReference type="EMBL" id="KAK3331323.1"/>
    </source>
</evidence>
<dbReference type="GO" id="GO:0046464">
    <property type="term" value="P:acylglycerol catabolic process"/>
    <property type="evidence" value="ECO:0007669"/>
    <property type="project" value="TreeGrafter"/>
</dbReference>
<dbReference type="PANTHER" id="PTHR43798:SF33">
    <property type="entry name" value="HYDROLASE, PUTATIVE (AFU_ORTHOLOGUE AFUA_2G14860)-RELATED"/>
    <property type="match status" value="1"/>
</dbReference>
<dbReference type="Gene3D" id="3.40.50.1820">
    <property type="entry name" value="alpha/beta hydrolase"/>
    <property type="match status" value="1"/>
</dbReference>
<accession>A0AAE0MGX9</accession>
<dbReference type="GO" id="GO:0016020">
    <property type="term" value="C:membrane"/>
    <property type="evidence" value="ECO:0007669"/>
    <property type="project" value="TreeGrafter"/>
</dbReference>
<dbReference type="InterPro" id="IPR000073">
    <property type="entry name" value="AB_hydrolase_1"/>
</dbReference>
<name>A0AAE0MGX9_9PEZI</name>
<dbReference type="Proteomes" id="UP001283341">
    <property type="component" value="Unassembled WGS sequence"/>
</dbReference>
<keyword evidence="3" id="KW-1185">Reference proteome</keyword>
<reference evidence="2" key="1">
    <citation type="journal article" date="2023" name="Mol. Phylogenet. Evol.">
        <title>Genome-scale phylogeny and comparative genomics of the fungal order Sordariales.</title>
        <authorList>
            <person name="Hensen N."/>
            <person name="Bonometti L."/>
            <person name="Westerberg I."/>
            <person name="Brannstrom I.O."/>
            <person name="Guillou S."/>
            <person name="Cros-Aarteil S."/>
            <person name="Calhoun S."/>
            <person name="Haridas S."/>
            <person name="Kuo A."/>
            <person name="Mondo S."/>
            <person name="Pangilinan J."/>
            <person name="Riley R."/>
            <person name="LaButti K."/>
            <person name="Andreopoulos B."/>
            <person name="Lipzen A."/>
            <person name="Chen C."/>
            <person name="Yan M."/>
            <person name="Daum C."/>
            <person name="Ng V."/>
            <person name="Clum A."/>
            <person name="Steindorff A."/>
            <person name="Ohm R.A."/>
            <person name="Martin F."/>
            <person name="Silar P."/>
            <person name="Natvig D.O."/>
            <person name="Lalanne C."/>
            <person name="Gautier V."/>
            <person name="Ament-Velasquez S.L."/>
            <person name="Kruys A."/>
            <person name="Hutchinson M.I."/>
            <person name="Powell A.J."/>
            <person name="Barry K."/>
            <person name="Miller A.N."/>
            <person name="Grigoriev I.V."/>
            <person name="Debuchy R."/>
            <person name="Gladieux P."/>
            <person name="Hiltunen Thoren M."/>
            <person name="Johannesson H."/>
        </authorList>
    </citation>
    <scope>NUCLEOTIDE SEQUENCE</scope>
    <source>
        <strain evidence="2">CBS 118394</strain>
    </source>
</reference>
<dbReference type="InterPro" id="IPR029058">
    <property type="entry name" value="AB_hydrolase_fold"/>
</dbReference>
<proteinExistence type="predicted"/>
<feature type="domain" description="AB hydrolase-1" evidence="1">
    <location>
        <begin position="25"/>
        <end position="159"/>
    </location>
</feature>
<gene>
    <name evidence="2" type="ORF">B0H66DRAFT_511042</name>
</gene>
<keyword evidence="2" id="KW-0378">Hydrolase</keyword>